<evidence type="ECO:0000313" key="6">
    <source>
        <dbReference type="Proteomes" id="UP000308018"/>
    </source>
</evidence>
<dbReference type="GO" id="GO:0016887">
    <property type="term" value="F:ATP hydrolysis activity"/>
    <property type="evidence" value="ECO:0007669"/>
    <property type="project" value="InterPro"/>
</dbReference>
<protein>
    <submittedName>
        <fullName evidence="3">OLD family endonuclease</fullName>
    </submittedName>
</protein>
<name>A0A2N7NE01_9VIBR</name>
<dbReference type="Pfam" id="PF13175">
    <property type="entry name" value="AAA_15"/>
    <property type="match status" value="1"/>
</dbReference>
<dbReference type="InterPro" id="IPR027417">
    <property type="entry name" value="P-loop_NTPase"/>
</dbReference>
<feature type="domain" description="Rad50/SbcC-type AAA" evidence="2">
    <location>
        <begin position="4"/>
        <end position="58"/>
    </location>
</feature>
<dbReference type="SUPFAM" id="SSF52540">
    <property type="entry name" value="P-loop containing nucleoside triphosphate hydrolases"/>
    <property type="match status" value="1"/>
</dbReference>
<dbReference type="Gene3D" id="3.40.50.300">
    <property type="entry name" value="P-loop containing nucleotide triphosphate hydrolases"/>
    <property type="match status" value="1"/>
</dbReference>
<dbReference type="GO" id="GO:0006302">
    <property type="term" value="P:double-strand break repair"/>
    <property type="evidence" value="ECO:0007669"/>
    <property type="project" value="InterPro"/>
</dbReference>
<gene>
    <name evidence="3" type="ORF">BCS92_21570</name>
    <name evidence="4" type="ORF">FC057_12780</name>
</gene>
<comment type="caution">
    <text evidence="3">The sequence shown here is derived from an EMBL/GenBank/DDBJ whole genome shotgun (WGS) entry which is preliminary data.</text>
</comment>
<dbReference type="GO" id="GO:0004519">
    <property type="term" value="F:endonuclease activity"/>
    <property type="evidence" value="ECO:0007669"/>
    <property type="project" value="UniProtKB-KW"/>
</dbReference>
<evidence type="ECO:0000313" key="5">
    <source>
        <dbReference type="Proteomes" id="UP000235579"/>
    </source>
</evidence>
<dbReference type="RefSeq" id="WP_102258244.1">
    <property type="nucleotide sequence ID" value="NZ_MDBP01000063.1"/>
</dbReference>
<evidence type="ECO:0000259" key="2">
    <source>
        <dbReference type="Pfam" id="PF13476"/>
    </source>
</evidence>
<keyword evidence="3" id="KW-0540">Nuclease</keyword>
<dbReference type="EMBL" id="SYVV01000023">
    <property type="protein sequence ID" value="TKG32405.1"/>
    <property type="molecule type" value="Genomic_DNA"/>
</dbReference>
<accession>A0A2N7NE01</accession>
<dbReference type="PANTHER" id="PTHR43581:SF2">
    <property type="entry name" value="EXCINUCLEASE ATPASE SUBUNIT"/>
    <property type="match status" value="1"/>
</dbReference>
<dbReference type="InterPro" id="IPR051396">
    <property type="entry name" value="Bact_Antivir_Def_Nuclease"/>
</dbReference>
<sequence length="416" mass="47186">MFKKVEINHWRQFERIEIDLDEKVTIITGSNGAGKTTILGVLGKTFGWNTRLLSTPAKDQESGLMRFLTGKWDSFFSKEEEQESWIEIGKVQYSNLSVSKVSVPKKAGSTYDLNFSEQQPIQGMHVPSHRPVFSYKEVESIPTKPKKKEDYFNEYNANVVDKFNNTGEWLKNISPNYLLKESLIGLATFGYGNSHVVANKEYAELFEGFQEILKIMLPATLGFKHLEIRIPEVVLVTESGEFSIDAASGGVASIIGVAWQIYMFSQNKENFVITIDEPENHLHPSMQRELIPNLSKAFPKAQFVIATHSPFIIGSSKKSQVYALAYNNENRVFSRKLDMIDKSGNAAKVLREVLGVPVTVPVWVEDEIKEVVKKYSEQGVDEGLFQRMRQELEEKELQEFMPKAITLVVESLNDKA</sequence>
<reference evidence="4 6" key="4">
    <citation type="submission" date="2019-04" db="EMBL/GenBank/DDBJ databases">
        <title>A reverse ecology approach based on a biological definition of microbial populations.</title>
        <authorList>
            <person name="Arevalo P."/>
            <person name="Vaninsberghe D."/>
            <person name="Elsherbini J."/>
            <person name="Gore J."/>
            <person name="Polz M."/>
        </authorList>
    </citation>
    <scope>NUCLEOTIDE SEQUENCE [LARGE SCALE GENOMIC DNA]</scope>
    <source>
        <strain evidence="4 6">10N.222.45.A8</strain>
    </source>
</reference>
<dbReference type="Proteomes" id="UP000235579">
    <property type="component" value="Unassembled WGS sequence"/>
</dbReference>
<dbReference type="PANTHER" id="PTHR43581">
    <property type="entry name" value="ATP/GTP PHOSPHATASE"/>
    <property type="match status" value="1"/>
</dbReference>
<dbReference type="InterPro" id="IPR041685">
    <property type="entry name" value="AAA_GajA/Old/RecF-like"/>
</dbReference>
<dbReference type="AlphaFoldDB" id="A0A2N7NE01"/>
<reference evidence="3" key="3">
    <citation type="journal article" date="2018" name="Nature">
        <title>A major lineage of non-tailed dsDNA viruses as unrecognized killers of marine bacteria.</title>
        <authorList>
            <person name="Kauffman K.M."/>
            <person name="Hussain F.A."/>
            <person name="Yang J."/>
            <person name="Arevalo P."/>
            <person name="Brown J.M."/>
            <person name="Chang W.K."/>
            <person name="VanInsberghe D."/>
            <person name="Elsherbini J."/>
            <person name="Sharma R.S."/>
            <person name="Cutler M.B."/>
            <person name="Kelly L."/>
            <person name="Polz M.F."/>
        </authorList>
    </citation>
    <scope>NUCLEOTIDE SEQUENCE</scope>
    <source>
        <strain evidence="3">10N.222.48.A2</strain>
    </source>
</reference>
<dbReference type="Proteomes" id="UP000308018">
    <property type="component" value="Unassembled WGS sequence"/>
</dbReference>
<reference evidence="5" key="1">
    <citation type="submission" date="2016-07" db="EMBL/GenBank/DDBJ databases">
        <title>Nontailed viruses are major unrecognized killers of bacteria in the ocean.</title>
        <authorList>
            <person name="Kauffman K."/>
            <person name="Hussain F."/>
            <person name="Yang J."/>
            <person name="Arevalo P."/>
            <person name="Brown J."/>
            <person name="Cutler M."/>
            <person name="Kelly L."/>
            <person name="Polz M.F."/>
        </authorList>
    </citation>
    <scope>NUCLEOTIDE SEQUENCE [LARGE SCALE GENOMIC DNA]</scope>
    <source>
        <strain evidence="5">10N.222.48.A2</strain>
    </source>
</reference>
<dbReference type="Pfam" id="PF13476">
    <property type="entry name" value="AAA_23"/>
    <property type="match status" value="1"/>
</dbReference>
<evidence type="ECO:0000259" key="1">
    <source>
        <dbReference type="Pfam" id="PF13175"/>
    </source>
</evidence>
<organism evidence="3 5">
    <name type="scientific">Vibrio tasmaniensis</name>
    <dbReference type="NCBI Taxonomy" id="212663"/>
    <lineage>
        <taxon>Bacteria</taxon>
        <taxon>Pseudomonadati</taxon>
        <taxon>Pseudomonadota</taxon>
        <taxon>Gammaproteobacteria</taxon>
        <taxon>Vibrionales</taxon>
        <taxon>Vibrionaceae</taxon>
        <taxon>Vibrio</taxon>
    </lineage>
</organism>
<dbReference type="EMBL" id="MDBP01000063">
    <property type="protein sequence ID" value="PMP11248.1"/>
    <property type="molecule type" value="Genomic_DNA"/>
</dbReference>
<evidence type="ECO:0000313" key="3">
    <source>
        <dbReference type="EMBL" id="PMP11248.1"/>
    </source>
</evidence>
<keyword evidence="3" id="KW-0255">Endonuclease</keyword>
<reference evidence="3" key="2">
    <citation type="submission" date="2016-07" db="EMBL/GenBank/DDBJ databases">
        <authorList>
            <person name="Wan K."/>
            <person name="Booth B."/>
            <person name="Spirohn K."/>
            <person name="Hao T."/>
            <person name="Hu Y."/>
            <person name="Calderwood M."/>
            <person name="Hill D."/>
            <person name="Mohr S."/>
            <person name="Vidal M."/>
            <person name="Celniker S."/>
            <person name="Perrimon N."/>
        </authorList>
    </citation>
    <scope>NUCLEOTIDE SEQUENCE</scope>
    <source>
        <strain evidence="3">10N.222.48.A2</strain>
    </source>
</reference>
<keyword evidence="3" id="KW-0378">Hydrolase</keyword>
<feature type="domain" description="Endonuclease GajA/Old nuclease/RecF-like AAA" evidence="1">
    <location>
        <begin position="87"/>
        <end position="313"/>
    </location>
</feature>
<evidence type="ECO:0000313" key="4">
    <source>
        <dbReference type="EMBL" id="TKG32405.1"/>
    </source>
</evidence>
<dbReference type="InterPro" id="IPR038729">
    <property type="entry name" value="Rad50/SbcC_AAA"/>
</dbReference>
<proteinExistence type="predicted"/>